<comment type="cofactor">
    <cofactor evidence="7">
        <name>Mn(2+)</name>
        <dbReference type="ChEBI" id="CHEBI:29035"/>
    </cofactor>
    <text evidence="7">Binds 2 manganese ions per subunit.</text>
</comment>
<evidence type="ECO:0000256" key="6">
    <source>
        <dbReference type="ARBA" id="ARBA00023211"/>
    </source>
</evidence>
<evidence type="ECO:0000256" key="3">
    <source>
        <dbReference type="ARBA" id="ARBA00022801"/>
    </source>
</evidence>
<evidence type="ECO:0000256" key="2">
    <source>
        <dbReference type="ARBA" id="ARBA00022723"/>
    </source>
</evidence>
<evidence type="ECO:0000256" key="5">
    <source>
        <dbReference type="ARBA" id="ARBA00023049"/>
    </source>
</evidence>
<evidence type="ECO:0000259" key="9">
    <source>
        <dbReference type="Pfam" id="PF21216"/>
    </source>
</evidence>
<feature type="binding site" evidence="7">
    <location>
        <position position="334"/>
    </location>
    <ligand>
        <name>Mn(2+)</name>
        <dbReference type="ChEBI" id="CHEBI:29035"/>
        <label>1</label>
    </ligand>
</feature>
<dbReference type="Gene3D" id="3.90.230.10">
    <property type="entry name" value="Creatinase/methionine aminopeptidase superfamily"/>
    <property type="match status" value="1"/>
</dbReference>
<evidence type="ECO:0000259" key="8">
    <source>
        <dbReference type="Pfam" id="PF00557"/>
    </source>
</evidence>
<feature type="domain" description="Peptidase M24" evidence="8">
    <location>
        <begin position="164"/>
        <end position="424"/>
    </location>
</feature>
<feature type="domain" description="Xaa-Pro dipeptidase N-terminal" evidence="9">
    <location>
        <begin position="9"/>
        <end position="147"/>
    </location>
</feature>
<comment type="catalytic activity">
    <reaction evidence="7">
        <text>Xaa-L-Pro dipeptide + H2O = an L-alpha-amino acid + L-proline</text>
        <dbReference type="Rhea" id="RHEA:76407"/>
        <dbReference type="ChEBI" id="CHEBI:15377"/>
        <dbReference type="ChEBI" id="CHEBI:59869"/>
        <dbReference type="ChEBI" id="CHEBI:60039"/>
        <dbReference type="ChEBI" id="CHEBI:195196"/>
        <dbReference type="EC" id="3.4.13.9"/>
    </reaction>
</comment>
<feature type="binding site" evidence="7">
    <location>
        <position position="252"/>
    </location>
    <ligand>
        <name>Mn(2+)</name>
        <dbReference type="ChEBI" id="CHEBI:29035"/>
        <label>1</label>
    </ligand>
</feature>
<feature type="binding site" evidence="7">
    <location>
        <position position="417"/>
    </location>
    <ligand>
        <name>Mn(2+)</name>
        <dbReference type="ChEBI" id="CHEBI:29035"/>
        <label>2</label>
    </ligand>
</feature>
<dbReference type="SUPFAM" id="SSF55920">
    <property type="entry name" value="Creatinase/aminopeptidase"/>
    <property type="match status" value="1"/>
</dbReference>
<dbReference type="InterPro" id="IPR052433">
    <property type="entry name" value="X-Pro_dipept-like"/>
</dbReference>
<dbReference type="RefSeq" id="WP_019017673.1">
    <property type="nucleotide sequence ID" value="NZ_BMXD01000001.1"/>
</dbReference>
<dbReference type="Proteomes" id="UP001595640">
    <property type="component" value="Unassembled WGS sequence"/>
</dbReference>
<dbReference type="EMBL" id="JBHRUH010000031">
    <property type="protein sequence ID" value="MFC3293405.1"/>
    <property type="molecule type" value="Genomic_DNA"/>
</dbReference>
<dbReference type="EC" id="3.4.13.9" evidence="7"/>
<comment type="caution">
    <text evidence="10">The sequence shown here is derived from an EMBL/GenBank/DDBJ whole genome shotgun (WGS) entry which is preliminary data.</text>
</comment>
<dbReference type="InterPro" id="IPR000994">
    <property type="entry name" value="Pept_M24"/>
</dbReference>
<dbReference type="NCBIfam" id="NF010133">
    <property type="entry name" value="PRK13607.1"/>
    <property type="match status" value="1"/>
</dbReference>
<protein>
    <recommendedName>
        <fullName evidence="7">Xaa-Pro dipeptidase</fullName>
        <shortName evidence="7">X-Pro dipeptidase</shortName>
        <ecNumber evidence="7">3.4.13.9</ecNumber>
    </recommendedName>
    <alternativeName>
        <fullName evidence="7">Imidodipeptidase</fullName>
    </alternativeName>
    <alternativeName>
        <fullName evidence="7">Proline dipeptidase</fullName>
        <shortName evidence="7">Prolidase</shortName>
    </alternativeName>
</protein>
<keyword evidence="3 7" id="KW-0378">Hydrolase</keyword>
<evidence type="ECO:0000256" key="7">
    <source>
        <dbReference type="HAMAP-Rule" id="MF_01279"/>
    </source>
</evidence>
<feature type="binding site" evidence="7">
    <location>
        <position position="241"/>
    </location>
    <ligand>
        <name>Mn(2+)</name>
        <dbReference type="ChEBI" id="CHEBI:29035"/>
        <label>2</label>
    </ligand>
</feature>
<organism evidence="10 11">
    <name type="scientific">Modicisalibacter luteus</name>
    <dbReference type="NCBI Taxonomy" id="453962"/>
    <lineage>
        <taxon>Bacteria</taxon>
        <taxon>Pseudomonadati</taxon>
        <taxon>Pseudomonadota</taxon>
        <taxon>Gammaproteobacteria</taxon>
        <taxon>Oceanospirillales</taxon>
        <taxon>Halomonadaceae</taxon>
        <taxon>Modicisalibacter</taxon>
    </lineage>
</organism>
<dbReference type="InterPro" id="IPR036005">
    <property type="entry name" value="Creatinase/aminopeptidase-like"/>
</dbReference>
<keyword evidence="6 7" id="KW-0464">Manganese</keyword>
<keyword evidence="2 7" id="KW-0479">Metal-binding</keyword>
<dbReference type="InterPro" id="IPR022846">
    <property type="entry name" value="X_Pro_dipept"/>
</dbReference>
<sequence length="434" mass="47932">MTEERAASHQDHLDRLESAYQRLAEKHGYDSILIYSGAPRVHYADDQAATFRSYAHFLHWVPLPGLSHSWLWIRPGKKPVLWLHAPEDFWHLSPEVPDAPWVSRFDIRLTTETLPPALTGGRLAVLGDVSAHVAQRLGGEPNPPALVLALDELRVRKTAYEIDCIGEANRLALAGHQAAYTAFVAGAAELDIQLAYLGASRQRESDVPYQNIVGLNIHAGVLHYQHYDLRSPASYKSLLVDAGRSVSGYASDITRTWSGRDADPRFNALIDSLKAMQQRLIEDIRPGVSFVAVHHLMHQYLGQLLAEHGLVRCSADAAVDTGITRAFCPHGLGHLLGLQVHDVGGRVSPDGHPLPAPETDPALRLTRELETGMVVTVEPGLYFIRLLLDPLRETATGRHIEWEQVDALSGHGGIRIEDNILVTAEGHENLTRID</sequence>
<dbReference type="InterPro" id="IPR029149">
    <property type="entry name" value="Creatin/AminoP/Spt16_N"/>
</dbReference>
<evidence type="ECO:0000256" key="4">
    <source>
        <dbReference type="ARBA" id="ARBA00022997"/>
    </source>
</evidence>
<accession>A0ABV7M565</accession>
<dbReference type="InterPro" id="IPR048819">
    <property type="entry name" value="PepQ_N"/>
</dbReference>
<gene>
    <name evidence="7 10" type="primary">pepQ</name>
    <name evidence="10" type="ORF">ACFOEI_15215</name>
</gene>
<evidence type="ECO:0000313" key="10">
    <source>
        <dbReference type="EMBL" id="MFC3293405.1"/>
    </source>
</evidence>
<feature type="binding site" evidence="7">
    <location>
        <position position="417"/>
    </location>
    <ligand>
        <name>Mn(2+)</name>
        <dbReference type="ChEBI" id="CHEBI:29035"/>
        <label>1</label>
    </ligand>
</feature>
<dbReference type="InterPro" id="IPR001131">
    <property type="entry name" value="Peptidase_M24B_aminopep-P_CS"/>
</dbReference>
<dbReference type="PANTHER" id="PTHR43226">
    <property type="entry name" value="XAA-PRO AMINOPEPTIDASE 3"/>
    <property type="match status" value="1"/>
</dbReference>
<dbReference type="Gene3D" id="3.40.350.10">
    <property type="entry name" value="Creatinase/prolidase N-terminal domain"/>
    <property type="match status" value="1"/>
</dbReference>
<dbReference type="Pfam" id="PF21216">
    <property type="entry name" value="PepQ_N"/>
    <property type="match status" value="1"/>
</dbReference>
<dbReference type="HAMAP" id="MF_01279">
    <property type="entry name" value="X_Pro_dipeptid"/>
    <property type="match status" value="1"/>
</dbReference>
<dbReference type="GO" id="GO:0102009">
    <property type="term" value="F:proline dipeptidase activity"/>
    <property type="evidence" value="ECO:0007669"/>
    <property type="project" value="UniProtKB-EC"/>
</dbReference>
<dbReference type="Pfam" id="PF00557">
    <property type="entry name" value="Peptidase_M24"/>
    <property type="match status" value="1"/>
</dbReference>
<dbReference type="PANTHER" id="PTHR43226:SF8">
    <property type="entry name" value="XAA-PRO DIPEPTIDASE"/>
    <property type="match status" value="1"/>
</dbReference>
<evidence type="ECO:0000313" key="11">
    <source>
        <dbReference type="Proteomes" id="UP001595640"/>
    </source>
</evidence>
<keyword evidence="1 7" id="KW-0645">Protease</keyword>
<name>A0ABV7M565_9GAMM</name>
<comment type="similarity">
    <text evidence="7">Belongs to the peptidase M24B family. Bacterial-type prolidase subfamily.</text>
</comment>
<proteinExistence type="inferred from homology"/>
<feature type="binding site" evidence="7">
    <location>
        <position position="378"/>
    </location>
    <ligand>
        <name>Mn(2+)</name>
        <dbReference type="ChEBI" id="CHEBI:29035"/>
        <label>1</label>
    </ligand>
</feature>
<dbReference type="PROSITE" id="PS00491">
    <property type="entry name" value="PROLINE_PEPTIDASE"/>
    <property type="match status" value="1"/>
</dbReference>
<keyword evidence="11" id="KW-1185">Reference proteome</keyword>
<evidence type="ECO:0000256" key="1">
    <source>
        <dbReference type="ARBA" id="ARBA00022670"/>
    </source>
</evidence>
<keyword evidence="5 7" id="KW-0482">Metalloprotease</keyword>
<comment type="function">
    <text evidence="7">Splits dipeptides with a prolyl residue in the C-terminal position.</text>
</comment>
<reference evidence="11" key="1">
    <citation type="journal article" date="2019" name="Int. J. Syst. Evol. Microbiol.">
        <title>The Global Catalogue of Microorganisms (GCM) 10K type strain sequencing project: providing services to taxonomists for standard genome sequencing and annotation.</title>
        <authorList>
            <consortium name="The Broad Institute Genomics Platform"/>
            <consortium name="The Broad Institute Genome Sequencing Center for Infectious Disease"/>
            <person name="Wu L."/>
            <person name="Ma J."/>
        </authorList>
    </citation>
    <scope>NUCLEOTIDE SEQUENCE [LARGE SCALE GENOMIC DNA]</scope>
    <source>
        <strain evidence="11">KCTC 12847</strain>
    </source>
</reference>
<keyword evidence="4 7" id="KW-0224">Dipeptidase</keyword>
<feature type="binding site" evidence="7">
    <location>
        <position position="252"/>
    </location>
    <ligand>
        <name>Mn(2+)</name>
        <dbReference type="ChEBI" id="CHEBI:29035"/>
        <label>2</label>
    </ligand>
</feature>